<reference evidence="8" key="1">
    <citation type="submission" date="2018-07" db="EMBL/GenBank/DDBJ databases">
        <authorList>
            <person name="Safronova V.I."/>
            <person name="Chirak E.R."/>
            <person name="Sazanova A.L."/>
        </authorList>
    </citation>
    <scope>NUCLEOTIDE SEQUENCE [LARGE SCALE GENOMIC DNA]</scope>
    <source>
        <strain evidence="8">RCAM04685</strain>
    </source>
</reference>
<dbReference type="PROSITE" id="PS50977">
    <property type="entry name" value="HTH_TETR_2"/>
    <property type="match status" value="1"/>
</dbReference>
<dbReference type="FunFam" id="1.10.10.60:FF:000141">
    <property type="entry name" value="TetR family transcriptional regulator"/>
    <property type="match status" value="1"/>
</dbReference>
<comment type="caution">
    <text evidence="7">The sequence shown here is derived from an EMBL/GenBank/DDBJ whole genome shotgun (WGS) entry which is preliminary data.</text>
</comment>
<feature type="region of interest" description="Disordered" evidence="5">
    <location>
        <begin position="1"/>
        <end position="45"/>
    </location>
</feature>
<evidence type="ECO:0000313" key="7">
    <source>
        <dbReference type="EMBL" id="RDJ19643.1"/>
    </source>
</evidence>
<evidence type="ECO:0000256" key="1">
    <source>
        <dbReference type="ARBA" id="ARBA00023015"/>
    </source>
</evidence>
<proteinExistence type="predicted"/>
<dbReference type="Gene3D" id="1.10.357.10">
    <property type="entry name" value="Tetracycline Repressor, domain 2"/>
    <property type="match status" value="1"/>
</dbReference>
<dbReference type="PANTHER" id="PTHR30055:SF146">
    <property type="entry name" value="HTH-TYPE TRANSCRIPTIONAL DUAL REGULATOR CECR"/>
    <property type="match status" value="1"/>
</dbReference>
<keyword evidence="1" id="KW-0805">Transcription regulation</keyword>
<dbReference type="Pfam" id="PF14246">
    <property type="entry name" value="TetR_C_7"/>
    <property type="match status" value="1"/>
</dbReference>
<dbReference type="InterPro" id="IPR039536">
    <property type="entry name" value="TetR_C_Proteobacteria"/>
</dbReference>
<accession>A0A370KXC0</accession>
<protein>
    <submittedName>
        <fullName evidence="7">TetR/AcrR family transcriptional regulator</fullName>
    </submittedName>
</protein>
<evidence type="ECO:0000259" key="6">
    <source>
        <dbReference type="PROSITE" id="PS50977"/>
    </source>
</evidence>
<keyword evidence="8" id="KW-1185">Reference proteome</keyword>
<dbReference type="SUPFAM" id="SSF46689">
    <property type="entry name" value="Homeodomain-like"/>
    <property type="match status" value="1"/>
</dbReference>
<keyword evidence="3" id="KW-0804">Transcription</keyword>
<feature type="compositionally biased region" description="Low complexity" evidence="5">
    <location>
        <begin position="24"/>
        <end position="33"/>
    </location>
</feature>
<dbReference type="GO" id="GO:0003700">
    <property type="term" value="F:DNA-binding transcription factor activity"/>
    <property type="evidence" value="ECO:0007669"/>
    <property type="project" value="TreeGrafter"/>
</dbReference>
<dbReference type="EMBL" id="QQTP01000034">
    <property type="protein sequence ID" value="RDJ19643.1"/>
    <property type="molecule type" value="Genomic_DNA"/>
</dbReference>
<dbReference type="Proteomes" id="UP000255207">
    <property type="component" value="Unassembled WGS sequence"/>
</dbReference>
<sequence>MPRWRFSPGSSPARADRPNDETTDALSATDAAPPSAPPARSPRGAQRGEAILDAARALFLEKGFAATSIDDIVARAGGSKATIYNLFGDKAGLFRALISRFTEDFLETVVFADLPETLPPREALRMVGRAAASSILSQPQTEILRLAAAEGIRFPELGRGFWAAGPVTAGAVVARYLARQHALGTLNVPDPELASDVFYSITIDRRAIRLLLAACEPPTPEEIDRFVAESTEIFLRAFAPA</sequence>
<organism evidence="7 8">
    <name type="scientific">Bosea caraganae</name>
    <dbReference type="NCBI Taxonomy" id="2763117"/>
    <lineage>
        <taxon>Bacteria</taxon>
        <taxon>Pseudomonadati</taxon>
        <taxon>Pseudomonadota</taxon>
        <taxon>Alphaproteobacteria</taxon>
        <taxon>Hyphomicrobiales</taxon>
        <taxon>Boseaceae</taxon>
        <taxon>Bosea</taxon>
    </lineage>
</organism>
<dbReference type="Pfam" id="PF00440">
    <property type="entry name" value="TetR_N"/>
    <property type="match status" value="1"/>
</dbReference>
<dbReference type="GO" id="GO:0000976">
    <property type="term" value="F:transcription cis-regulatory region binding"/>
    <property type="evidence" value="ECO:0007669"/>
    <property type="project" value="TreeGrafter"/>
</dbReference>
<evidence type="ECO:0000256" key="4">
    <source>
        <dbReference type="PROSITE-ProRule" id="PRU00335"/>
    </source>
</evidence>
<dbReference type="Gene3D" id="1.10.10.60">
    <property type="entry name" value="Homeodomain-like"/>
    <property type="match status" value="1"/>
</dbReference>
<dbReference type="SUPFAM" id="SSF48498">
    <property type="entry name" value="Tetracyclin repressor-like, C-terminal domain"/>
    <property type="match status" value="1"/>
</dbReference>
<dbReference type="InterPro" id="IPR050109">
    <property type="entry name" value="HTH-type_TetR-like_transc_reg"/>
</dbReference>
<evidence type="ECO:0000256" key="5">
    <source>
        <dbReference type="SAM" id="MobiDB-lite"/>
    </source>
</evidence>
<dbReference type="InterPro" id="IPR036271">
    <property type="entry name" value="Tet_transcr_reg_TetR-rel_C_sf"/>
</dbReference>
<gene>
    <name evidence="7" type="ORF">DWE98_28715</name>
</gene>
<dbReference type="InterPro" id="IPR009057">
    <property type="entry name" value="Homeodomain-like_sf"/>
</dbReference>
<keyword evidence="2 4" id="KW-0238">DNA-binding</keyword>
<dbReference type="AlphaFoldDB" id="A0A370KXC0"/>
<dbReference type="InterPro" id="IPR001647">
    <property type="entry name" value="HTH_TetR"/>
</dbReference>
<dbReference type="PRINTS" id="PR00455">
    <property type="entry name" value="HTHTETR"/>
</dbReference>
<feature type="domain" description="HTH tetR-type" evidence="6">
    <location>
        <begin position="45"/>
        <end position="105"/>
    </location>
</feature>
<name>A0A370KXC0_9HYPH</name>
<evidence type="ECO:0000313" key="8">
    <source>
        <dbReference type="Proteomes" id="UP000255207"/>
    </source>
</evidence>
<evidence type="ECO:0000256" key="3">
    <source>
        <dbReference type="ARBA" id="ARBA00023163"/>
    </source>
</evidence>
<dbReference type="PANTHER" id="PTHR30055">
    <property type="entry name" value="HTH-TYPE TRANSCRIPTIONAL REGULATOR RUTR"/>
    <property type="match status" value="1"/>
</dbReference>
<feature type="DNA-binding region" description="H-T-H motif" evidence="4">
    <location>
        <begin position="68"/>
        <end position="87"/>
    </location>
</feature>
<evidence type="ECO:0000256" key="2">
    <source>
        <dbReference type="ARBA" id="ARBA00023125"/>
    </source>
</evidence>
<dbReference type="OrthoDB" id="5292901at2"/>